<reference evidence="2 3" key="1">
    <citation type="submission" date="2024-01" db="EMBL/GenBank/DDBJ databases">
        <title>Genome assemblies of Stephania.</title>
        <authorList>
            <person name="Yang L."/>
        </authorList>
    </citation>
    <scope>NUCLEOTIDE SEQUENCE [LARGE SCALE GENOMIC DNA]</scope>
    <source>
        <strain evidence="2">QJT</strain>
        <tissue evidence="2">Leaf</tissue>
    </source>
</reference>
<keyword evidence="3" id="KW-1185">Reference proteome</keyword>
<protein>
    <submittedName>
        <fullName evidence="2">Uncharacterized protein</fullName>
    </submittedName>
</protein>
<sequence>MYEELTQVDPNTPIDKIDLFYQVVVVNKGRVNGLGSYGDSGYGTQGASTSTEPEVRRDELKEL</sequence>
<accession>A0AAP0I711</accession>
<gene>
    <name evidence="2" type="ORF">Sjap_017818</name>
</gene>
<evidence type="ECO:0000313" key="3">
    <source>
        <dbReference type="Proteomes" id="UP001417504"/>
    </source>
</evidence>
<feature type="region of interest" description="Disordered" evidence="1">
    <location>
        <begin position="35"/>
        <end position="63"/>
    </location>
</feature>
<comment type="caution">
    <text evidence="2">The sequence shown here is derived from an EMBL/GenBank/DDBJ whole genome shotgun (WGS) entry which is preliminary data.</text>
</comment>
<name>A0AAP0I711_9MAGN</name>
<organism evidence="2 3">
    <name type="scientific">Stephania japonica</name>
    <dbReference type="NCBI Taxonomy" id="461633"/>
    <lineage>
        <taxon>Eukaryota</taxon>
        <taxon>Viridiplantae</taxon>
        <taxon>Streptophyta</taxon>
        <taxon>Embryophyta</taxon>
        <taxon>Tracheophyta</taxon>
        <taxon>Spermatophyta</taxon>
        <taxon>Magnoliopsida</taxon>
        <taxon>Ranunculales</taxon>
        <taxon>Menispermaceae</taxon>
        <taxon>Menispermoideae</taxon>
        <taxon>Cissampelideae</taxon>
        <taxon>Stephania</taxon>
    </lineage>
</organism>
<feature type="compositionally biased region" description="Basic and acidic residues" evidence="1">
    <location>
        <begin position="53"/>
        <end position="63"/>
    </location>
</feature>
<dbReference type="EMBL" id="JBBNAE010000007">
    <property type="protein sequence ID" value="KAK9109758.1"/>
    <property type="molecule type" value="Genomic_DNA"/>
</dbReference>
<evidence type="ECO:0000256" key="1">
    <source>
        <dbReference type="SAM" id="MobiDB-lite"/>
    </source>
</evidence>
<feature type="compositionally biased region" description="Gly residues" evidence="1">
    <location>
        <begin position="35"/>
        <end position="44"/>
    </location>
</feature>
<dbReference type="Proteomes" id="UP001417504">
    <property type="component" value="Unassembled WGS sequence"/>
</dbReference>
<proteinExistence type="predicted"/>
<dbReference type="AlphaFoldDB" id="A0AAP0I711"/>
<evidence type="ECO:0000313" key="2">
    <source>
        <dbReference type="EMBL" id="KAK9109758.1"/>
    </source>
</evidence>